<keyword evidence="2" id="KW-0456">Lyase</keyword>
<sequence>MSPGRIVKHYNRHDHLDHARLMGYKYGVHETHSNHSLTKSPVCQLLAMSTNTHSISTFDGGVLASIRQSIADFLRRCGLKYMDVTIDEAYHSECYQEAINRGFPMDGEYSIREYMDVGVAMASNAYTHLPDAARMWMCLFTAIATRIDDKVVRGEDMMDVYHFNERFVSCQPQGDPILNALDVILREIASLHSPLVSSLITVSTLNFMCANCLDFETQDMQISPKTPLYPEYSRLLGGLVDGYVLFIFPSMLPTPDYIQCMPDLRTVVNHTNDILSYYKEEMEGDNANYLSLMAASRTSTKQDALCELIEKTVQAHHNILECLRPGSEARDAYISFFEGYVKFHVALKRYKLKDIMAEMSSY</sequence>
<dbReference type="Gene3D" id="1.10.600.10">
    <property type="entry name" value="Farnesyl Diphosphate Synthase"/>
    <property type="match status" value="1"/>
</dbReference>
<dbReference type="RefSeq" id="XP_041160731.1">
    <property type="nucleotide sequence ID" value="XM_041310544.1"/>
</dbReference>
<dbReference type="GO" id="GO:0016838">
    <property type="term" value="F:carbon-oxygen lyase activity, acting on phosphates"/>
    <property type="evidence" value="ECO:0007669"/>
    <property type="project" value="InterPro"/>
</dbReference>
<dbReference type="Proteomes" id="UP000719766">
    <property type="component" value="Unassembled WGS sequence"/>
</dbReference>
<protein>
    <submittedName>
        <fullName evidence="3">Isoprenoid synthase domain-containing protein</fullName>
    </submittedName>
</protein>
<evidence type="ECO:0000313" key="4">
    <source>
        <dbReference type="Proteomes" id="UP000719766"/>
    </source>
</evidence>
<dbReference type="SUPFAM" id="SSF48576">
    <property type="entry name" value="Terpenoid synthases"/>
    <property type="match status" value="1"/>
</dbReference>
<reference evidence="3" key="1">
    <citation type="journal article" date="2020" name="New Phytol.">
        <title>Comparative genomics reveals dynamic genome evolution in host specialist ectomycorrhizal fungi.</title>
        <authorList>
            <person name="Lofgren L.A."/>
            <person name="Nguyen N.H."/>
            <person name="Vilgalys R."/>
            <person name="Ruytinx J."/>
            <person name="Liao H.L."/>
            <person name="Branco S."/>
            <person name="Kuo A."/>
            <person name="LaButti K."/>
            <person name="Lipzen A."/>
            <person name="Andreopoulos W."/>
            <person name="Pangilinan J."/>
            <person name="Riley R."/>
            <person name="Hundley H."/>
            <person name="Na H."/>
            <person name="Barry K."/>
            <person name="Grigoriev I.V."/>
            <person name="Stajich J.E."/>
            <person name="Kennedy P.G."/>
        </authorList>
    </citation>
    <scope>NUCLEOTIDE SEQUENCE</scope>
    <source>
        <strain evidence="3">S12</strain>
    </source>
</reference>
<dbReference type="SFLD" id="SFLDG01021">
    <property type="entry name" value="Trichodiene_Synthase_Like"/>
    <property type="match status" value="1"/>
</dbReference>
<comment type="caution">
    <text evidence="3">The sequence shown here is derived from an EMBL/GenBank/DDBJ whole genome shotgun (WGS) entry which is preliminary data.</text>
</comment>
<keyword evidence="4" id="KW-1185">Reference proteome</keyword>
<gene>
    <name evidence="3" type="ORF">HD556DRAFT_418647</name>
</gene>
<dbReference type="GeneID" id="64604308"/>
<comment type="similarity">
    <text evidence="1">Belongs to the trichodiene synthase family.</text>
</comment>
<organism evidence="3 4">
    <name type="scientific">Suillus plorans</name>
    <dbReference type="NCBI Taxonomy" id="116603"/>
    <lineage>
        <taxon>Eukaryota</taxon>
        <taxon>Fungi</taxon>
        <taxon>Dikarya</taxon>
        <taxon>Basidiomycota</taxon>
        <taxon>Agaricomycotina</taxon>
        <taxon>Agaricomycetes</taxon>
        <taxon>Agaricomycetidae</taxon>
        <taxon>Boletales</taxon>
        <taxon>Suillineae</taxon>
        <taxon>Suillaceae</taxon>
        <taxon>Suillus</taxon>
    </lineage>
</organism>
<dbReference type="SFLD" id="SFLDS00005">
    <property type="entry name" value="Isoprenoid_Synthase_Type_I"/>
    <property type="match status" value="1"/>
</dbReference>
<dbReference type="InterPro" id="IPR008949">
    <property type="entry name" value="Isoprenoid_synthase_dom_sf"/>
</dbReference>
<dbReference type="EMBL" id="JABBWE010000025">
    <property type="protein sequence ID" value="KAG1794620.1"/>
    <property type="molecule type" value="Genomic_DNA"/>
</dbReference>
<dbReference type="AlphaFoldDB" id="A0A9P7AQY4"/>
<evidence type="ECO:0000313" key="3">
    <source>
        <dbReference type="EMBL" id="KAG1794620.1"/>
    </source>
</evidence>
<proteinExistence type="inferred from homology"/>
<evidence type="ECO:0000256" key="1">
    <source>
        <dbReference type="ARBA" id="ARBA00007946"/>
    </source>
</evidence>
<dbReference type="InterPro" id="IPR024652">
    <property type="entry name" value="Trichodiene_synth"/>
</dbReference>
<evidence type="ECO:0000256" key="2">
    <source>
        <dbReference type="ARBA" id="ARBA00023239"/>
    </source>
</evidence>
<name>A0A9P7AQY4_9AGAM</name>
<dbReference type="OrthoDB" id="2998174at2759"/>
<dbReference type="Pfam" id="PF06330">
    <property type="entry name" value="TRI5"/>
    <property type="match status" value="1"/>
</dbReference>
<accession>A0A9P7AQY4</accession>